<feature type="domain" description="NB-ARC" evidence="4">
    <location>
        <begin position="40"/>
        <end position="90"/>
    </location>
</feature>
<dbReference type="SUPFAM" id="SSF52540">
    <property type="entry name" value="P-loop containing nucleoside triphosphate hydrolases"/>
    <property type="match status" value="1"/>
</dbReference>
<dbReference type="InterPro" id="IPR027417">
    <property type="entry name" value="P-loop_NTPase"/>
</dbReference>
<evidence type="ECO:0000256" key="3">
    <source>
        <dbReference type="SAM" id="MobiDB-lite"/>
    </source>
</evidence>
<dbReference type="EMBL" id="CM016559">
    <property type="protein sequence ID" value="TKW00208.1"/>
    <property type="molecule type" value="Genomic_DNA"/>
</dbReference>
<evidence type="ECO:0000256" key="2">
    <source>
        <dbReference type="ARBA" id="ARBA00022821"/>
    </source>
</evidence>
<evidence type="ECO:0000259" key="4">
    <source>
        <dbReference type="Pfam" id="PF00931"/>
    </source>
</evidence>
<dbReference type="FunFam" id="1.10.10.10:FF:000322">
    <property type="entry name" value="Probable disease resistance protein At1g63360"/>
    <property type="match status" value="1"/>
</dbReference>
<dbReference type="GO" id="GO:0043531">
    <property type="term" value="F:ADP binding"/>
    <property type="evidence" value="ECO:0007669"/>
    <property type="project" value="InterPro"/>
</dbReference>
<dbReference type="InterPro" id="IPR002182">
    <property type="entry name" value="NB-ARC"/>
</dbReference>
<dbReference type="InterPro" id="IPR036388">
    <property type="entry name" value="WH-like_DNA-bd_sf"/>
</dbReference>
<dbReference type="Gene3D" id="1.10.8.430">
    <property type="entry name" value="Helical domain of apoptotic protease-activating factors"/>
    <property type="match status" value="1"/>
</dbReference>
<dbReference type="PANTHER" id="PTHR23155">
    <property type="entry name" value="DISEASE RESISTANCE PROTEIN RP"/>
    <property type="match status" value="1"/>
</dbReference>
<keyword evidence="2" id="KW-0611">Plant defense</keyword>
<evidence type="ECO:0000259" key="5">
    <source>
        <dbReference type="Pfam" id="PF23559"/>
    </source>
</evidence>
<feature type="domain" description="Disease resistance protein winged helix" evidence="5">
    <location>
        <begin position="163"/>
        <end position="215"/>
    </location>
</feature>
<dbReference type="PANTHER" id="PTHR23155:SF1116">
    <property type="entry name" value="OS12G0273300 PROTEIN"/>
    <property type="match status" value="1"/>
</dbReference>
<dbReference type="InterPro" id="IPR056789">
    <property type="entry name" value="LRR_R13L1-DRL21"/>
</dbReference>
<organism evidence="7 8">
    <name type="scientific">Setaria viridis</name>
    <name type="common">Green bristlegrass</name>
    <name type="synonym">Setaria italica subsp. viridis</name>
    <dbReference type="NCBI Taxonomy" id="4556"/>
    <lineage>
        <taxon>Eukaryota</taxon>
        <taxon>Viridiplantae</taxon>
        <taxon>Streptophyta</taxon>
        <taxon>Embryophyta</taxon>
        <taxon>Tracheophyta</taxon>
        <taxon>Spermatophyta</taxon>
        <taxon>Magnoliopsida</taxon>
        <taxon>Liliopsida</taxon>
        <taxon>Poales</taxon>
        <taxon>Poaceae</taxon>
        <taxon>PACMAD clade</taxon>
        <taxon>Panicoideae</taxon>
        <taxon>Panicodae</taxon>
        <taxon>Paniceae</taxon>
        <taxon>Cenchrinae</taxon>
        <taxon>Setaria</taxon>
    </lineage>
</organism>
<gene>
    <name evidence="7" type="ORF">SEVIR_8G092700v2</name>
</gene>
<dbReference type="Proteomes" id="UP000298652">
    <property type="component" value="Chromosome 8"/>
</dbReference>
<protein>
    <submittedName>
        <fullName evidence="7">Uncharacterized protein</fullName>
    </submittedName>
</protein>
<dbReference type="GO" id="GO:0042742">
    <property type="term" value="P:defense response to bacterium"/>
    <property type="evidence" value="ECO:0007669"/>
    <property type="project" value="UniProtKB-ARBA"/>
</dbReference>
<dbReference type="Pfam" id="PF23559">
    <property type="entry name" value="WHD_DRP"/>
    <property type="match status" value="1"/>
</dbReference>
<dbReference type="Pfam" id="PF25019">
    <property type="entry name" value="LRR_R13L1-DRL21"/>
    <property type="match status" value="1"/>
</dbReference>
<evidence type="ECO:0000256" key="1">
    <source>
        <dbReference type="ARBA" id="ARBA00022737"/>
    </source>
</evidence>
<keyword evidence="1" id="KW-0677">Repeat</keyword>
<feature type="compositionally biased region" description="Basic residues" evidence="3">
    <location>
        <begin position="8"/>
        <end position="25"/>
    </location>
</feature>
<proteinExistence type="predicted"/>
<reference evidence="7" key="1">
    <citation type="submission" date="2019-03" db="EMBL/GenBank/DDBJ databases">
        <title>WGS assembly of Setaria viridis.</title>
        <authorList>
            <person name="Huang P."/>
            <person name="Jenkins J."/>
            <person name="Grimwood J."/>
            <person name="Barry K."/>
            <person name="Healey A."/>
            <person name="Mamidi S."/>
            <person name="Sreedasyam A."/>
            <person name="Shu S."/>
            <person name="Feldman M."/>
            <person name="Wu J."/>
            <person name="Yu Y."/>
            <person name="Chen C."/>
            <person name="Johnson J."/>
            <person name="Rokhsar D."/>
            <person name="Baxter I."/>
            <person name="Schmutz J."/>
            <person name="Brutnell T."/>
            <person name="Kellogg E."/>
        </authorList>
    </citation>
    <scope>NUCLEOTIDE SEQUENCE [LARGE SCALE GENOMIC DNA]</scope>
</reference>
<dbReference type="GO" id="GO:0009626">
    <property type="term" value="P:plant-type hypersensitive response"/>
    <property type="evidence" value="ECO:0007669"/>
    <property type="project" value="UniProtKB-ARBA"/>
</dbReference>
<evidence type="ECO:0000313" key="7">
    <source>
        <dbReference type="EMBL" id="TKW00208.1"/>
    </source>
</evidence>
<keyword evidence="8" id="KW-1185">Reference proteome</keyword>
<dbReference type="InterPro" id="IPR042197">
    <property type="entry name" value="Apaf_helical"/>
</dbReference>
<dbReference type="InterPro" id="IPR032675">
    <property type="entry name" value="LRR_dom_sf"/>
</dbReference>
<dbReference type="SUPFAM" id="SSF52058">
    <property type="entry name" value="L domain-like"/>
    <property type="match status" value="1"/>
</dbReference>
<dbReference type="Pfam" id="PF00931">
    <property type="entry name" value="NB-ARC"/>
    <property type="match status" value="1"/>
</dbReference>
<dbReference type="GO" id="GO:0002758">
    <property type="term" value="P:innate immune response-activating signaling pathway"/>
    <property type="evidence" value="ECO:0007669"/>
    <property type="project" value="UniProtKB-ARBA"/>
</dbReference>
<dbReference type="InterPro" id="IPR058922">
    <property type="entry name" value="WHD_DRP"/>
</dbReference>
<dbReference type="Gene3D" id="3.80.10.10">
    <property type="entry name" value="Ribonuclease Inhibitor"/>
    <property type="match status" value="2"/>
</dbReference>
<dbReference type="InterPro" id="IPR044974">
    <property type="entry name" value="Disease_R_plants"/>
</dbReference>
<sequence>MSEAQIVRGRRRPMRWGQRRQRGRRSMAEGWHQRRPRGRRTRYFIVIDEVWDIATWNIIKSTLVNNDTGSRVITTTRNRDVASREEASEKILKKCGGIPLAIITIASLLVGKSREDWFDVCNSPGFYRGKGGNQQVDDTEWILSLSYYDLPSYLRTCLLYLSVYPEDYEIDKDSLIWKWIAEGFVEKRRGTSLFQQGDEYFNQLVNRSMIKAVESDDMDILSHGDESQRQIIKDVSNQSEIRVLCMTNESEIPKEFGGLRNLRTLYGFRVHMDMDGGWCSLEEIGPLSKLWRLTLHGLENVSASSFAETARISSKEHPEYLKLQWSRSGCMELRDEIQKQQQQVAEEVLEKLCPPPHIHHLNIKGYFGRTLPNWMMVVEAFSFTSLIILKLKDLPCCTKLPDSLCPLPSLKLLVIKDAPAIKSVGSEFQASTSAAFPNLTHLTLEGLCEWEEWDWEEQTVDVTAGTMAMHALGYLLIENCKLSCFPPGLANNKRHALRELGLRDLNNLTSVENFPSVVELDVFDCPKLKRISGLSRLHKIRIARCPKLEVLQGVPSLDSLLLHDTTMETLPGYLACVNPRFLRLTCSKELHDSIISGSSSECEKINHITKHDIDYN</sequence>
<dbReference type="Gramene" id="TKW00208">
    <property type="protein sequence ID" value="TKW00208"/>
    <property type="gene ID" value="SEVIR_8G092700v2"/>
</dbReference>
<feature type="region of interest" description="Disordered" evidence="3">
    <location>
        <begin position="1"/>
        <end position="33"/>
    </location>
</feature>
<dbReference type="AlphaFoldDB" id="A0A4U6TDL8"/>
<accession>A0A4U6TDL8</accession>
<dbReference type="Gene3D" id="1.10.10.10">
    <property type="entry name" value="Winged helix-like DNA-binding domain superfamily/Winged helix DNA-binding domain"/>
    <property type="match status" value="1"/>
</dbReference>
<name>A0A4U6TDL8_SETVI</name>
<evidence type="ECO:0000313" key="8">
    <source>
        <dbReference type="Proteomes" id="UP000298652"/>
    </source>
</evidence>
<evidence type="ECO:0000259" key="6">
    <source>
        <dbReference type="Pfam" id="PF25019"/>
    </source>
</evidence>
<feature type="domain" description="R13L1/DRL21-like LRR repeat region" evidence="6">
    <location>
        <begin position="281"/>
        <end position="417"/>
    </location>
</feature>